<evidence type="ECO:0000313" key="2">
    <source>
        <dbReference type="EMBL" id="MBA2891544.1"/>
    </source>
</evidence>
<dbReference type="InterPro" id="IPR029058">
    <property type="entry name" value="AB_hydrolase_fold"/>
</dbReference>
<dbReference type="Proteomes" id="UP000530928">
    <property type="component" value="Unassembled WGS sequence"/>
</dbReference>
<dbReference type="Gene3D" id="3.40.50.1820">
    <property type="entry name" value="alpha/beta hydrolase"/>
    <property type="match status" value="1"/>
</dbReference>
<keyword evidence="3" id="KW-1185">Reference proteome</keyword>
<protein>
    <submittedName>
        <fullName evidence="2">Pimeloyl-ACP methyl ester carboxylesterase</fullName>
    </submittedName>
</protein>
<feature type="domain" description="AB hydrolase-1" evidence="1">
    <location>
        <begin position="26"/>
        <end position="255"/>
    </location>
</feature>
<comment type="caution">
    <text evidence="2">The sequence shown here is derived from an EMBL/GenBank/DDBJ whole genome shotgun (WGS) entry which is preliminary data.</text>
</comment>
<gene>
    <name evidence="2" type="ORF">HNR30_002885</name>
</gene>
<proteinExistence type="predicted"/>
<name>A0A7W0CI23_9ACTN</name>
<sequence>MSDRGYLEISGQRLGYIDFGGEGPPVLLLHDILARASTWARTAQWMTPRFHVIAPDLRGHGWSAAPADSGLLDQLVSDAVALIESLRLDRVTVVGHGLGALVGWTLAARRPDLVRALVLEDHAIDSYSAPPALIRSWLESWPLPFATIAEIDDFFTTEKWPRRTPFFREAFVETETGHRPLFEFEHVLRAMEGWNDPEHWKSLSGARCPALVVRGAGGTLPEAELRAMAERLPDGRYTEVEGAGHVIHYDQPDGWRAAVEPFLVEHS</sequence>
<dbReference type="RefSeq" id="WP_181610329.1">
    <property type="nucleotide sequence ID" value="NZ_BAABAM010000002.1"/>
</dbReference>
<evidence type="ECO:0000259" key="1">
    <source>
        <dbReference type="Pfam" id="PF12697"/>
    </source>
</evidence>
<dbReference type="PRINTS" id="PR00111">
    <property type="entry name" value="ABHYDROLASE"/>
</dbReference>
<dbReference type="InterPro" id="IPR000639">
    <property type="entry name" value="Epox_hydrolase-like"/>
</dbReference>
<dbReference type="PANTHER" id="PTHR43194:SF2">
    <property type="entry name" value="PEROXISOMAL MEMBRANE PROTEIN LPX1"/>
    <property type="match status" value="1"/>
</dbReference>
<dbReference type="GO" id="GO:0003824">
    <property type="term" value="F:catalytic activity"/>
    <property type="evidence" value="ECO:0007669"/>
    <property type="project" value="InterPro"/>
</dbReference>
<dbReference type="InterPro" id="IPR050228">
    <property type="entry name" value="Carboxylesterase_BioH"/>
</dbReference>
<accession>A0A7W0CI23</accession>
<dbReference type="AlphaFoldDB" id="A0A7W0CI23"/>
<reference evidence="2 3" key="1">
    <citation type="submission" date="2020-07" db="EMBL/GenBank/DDBJ databases">
        <title>Genomic Encyclopedia of Type Strains, Phase IV (KMG-IV): sequencing the most valuable type-strain genomes for metagenomic binning, comparative biology and taxonomic classification.</title>
        <authorList>
            <person name="Goeker M."/>
        </authorList>
    </citation>
    <scope>NUCLEOTIDE SEQUENCE [LARGE SCALE GENOMIC DNA]</scope>
    <source>
        <strain evidence="2 3">DSM 45533</strain>
    </source>
</reference>
<organism evidence="2 3">
    <name type="scientific">Nonomuraea soli</name>
    <dbReference type="NCBI Taxonomy" id="1032476"/>
    <lineage>
        <taxon>Bacteria</taxon>
        <taxon>Bacillati</taxon>
        <taxon>Actinomycetota</taxon>
        <taxon>Actinomycetes</taxon>
        <taxon>Streptosporangiales</taxon>
        <taxon>Streptosporangiaceae</taxon>
        <taxon>Nonomuraea</taxon>
    </lineage>
</organism>
<evidence type="ECO:0000313" key="3">
    <source>
        <dbReference type="Proteomes" id="UP000530928"/>
    </source>
</evidence>
<dbReference type="EMBL" id="JACDUR010000003">
    <property type="protein sequence ID" value="MBA2891544.1"/>
    <property type="molecule type" value="Genomic_DNA"/>
</dbReference>
<dbReference type="Pfam" id="PF12697">
    <property type="entry name" value="Abhydrolase_6"/>
    <property type="match status" value="1"/>
</dbReference>
<dbReference type="InterPro" id="IPR000073">
    <property type="entry name" value="AB_hydrolase_1"/>
</dbReference>
<dbReference type="PRINTS" id="PR00412">
    <property type="entry name" value="EPOXHYDRLASE"/>
</dbReference>
<dbReference type="SUPFAM" id="SSF53474">
    <property type="entry name" value="alpha/beta-Hydrolases"/>
    <property type="match status" value="1"/>
</dbReference>
<dbReference type="PANTHER" id="PTHR43194">
    <property type="entry name" value="HYDROLASE ALPHA/BETA FOLD FAMILY"/>
    <property type="match status" value="1"/>
</dbReference>